<feature type="compositionally biased region" description="Low complexity" evidence="1">
    <location>
        <begin position="81"/>
        <end position="92"/>
    </location>
</feature>
<protein>
    <submittedName>
        <fullName evidence="2">Uncharacterized protein</fullName>
    </submittedName>
</protein>
<evidence type="ECO:0000313" key="3">
    <source>
        <dbReference type="Proteomes" id="UP000001449"/>
    </source>
</evidence>
<sequence length="1467" mass="162617">MAPPNQTSQSPSSSSASGATTTTTTAAAAQQQHEHHQQQLQSNRFTCLSLRCHEQNWQQVHSLAEQILDCRRAVERGQQQQQQLLQTNQQEQKNSTVQSSGRNGEGRDEQTRHGSGNSTVAKSETLNVSSSSSSSSNLMLAETETIQVETANNDDDEPREVDEEFLAKVNMKRAAREGTVSISGEVMRASGDGSGRSSSNNHNDEISPSPPAAAAAPPQPQPIRPSQNITQPRLLSTCLGTASPLAWTCRYSAPSRTVQLVLDLDPKAVRTCLPQLGTPLHECVGRPRPLRKLPYRSKDIVGVGGGDNVISSVAAAVPKSRKKRYAKMSSKKRREYRRNTAPRILTGLREWRRTVRALISADALLVARELEETNGAPTNGGTENGSTATHSSRSVAFEVDSISNNTNLVQQLREQRRQQQLSTRALLAQDADGNTPLHFMVRKAASPTFGGGRWQTTARDFDDDENCSSEDDEEEEDRDEPDGGGELGEDGVAMDVDNEIGEGSSDDNEATNPLLNISHRDPRHIHGTGGSSWDGVRWCMEAHLRRVERRMARKNKQLKREISVECGGVVDSVASRRRKRIEDSGVSSVQICGSSGDEDMPDIEGESLQKQYKRVEAATAAASLDQKLPAKRKSDETDLQRLTAKKNATTIKARERRHKSSSRRKYIDADERQDCCYDPLLGAVKDLVHSCPESVGVPDNREYEETPLIVALKANIYIAMEPENDFQLLRNLQGMPGAEGVMEGGAIINEGLNAGGGGLFPFPDFAALIAQRDRPIGFFAADEDAVMAVFRGHGNGRRAEYPSARRSPIPREERSENATSQKSTPSPEGEAKATDTTSGTTEEEEVVNDDSSACSSVSDDESFDGEDDPRFDAFVPSHNEHRIISVGGDVADGQFGVLHRRPRYDYQTALEYRIFSLVKIMLHAYPRAACLMCSMVDVRTQSAFFWMQKLGIGLQYALVKEICLRRGYQTLNRAPLWWVRLCFAQTHEESIRLLAEADPRAALVRDASGRTPLRWLWVRFVDGLLDRFGGQHSQQAQEVEFNEQEEVTRNFPRRGQADASASHNSSSHIILNGVVNLDGGLGTASTIASGDMFAFDTDYHRRTRNIDRTVDFLRMRHVPSGFESIEDVAGDHAITVLLKLKYLQQRRARQTEVYTNSAQSSEGGSRLPAEIPMSTKEEFIMFAFEKFVALIYAAFVATEAQQATVQSDAMKENQIRNNFDSVELLPSRKILWDFLPREQARKRFYLVHEACGSNRASCPAAVAKMILKLFPDQLYLADSDGRLPLHRVACRGLGWEPPGSSFDTMHASLADETLSLMKEVLDMSHAMAPRTCDNNKQLPLHCAIDSLVTSLLLGKSRRESLQAEARVALQKHRHTHVEIAIECLTQLLQAHPTSLERRDGKTGLFPFMQAAAVDVRDCSVVKYTTDLGRRPVENEVVEEDEDEKENHHLTIIYFLLREEPAVINGLG</sequence>
<feature type="region of interest" description="Disordered" evidence="1">
    <location>
        <begin position="1"/>
        <end position="37"/>
    </location>
</feature>
<dbReference type="GeneID" id="7448854"/>
<dbReference type="PANTHER" id="PTHR23110">
    <property type="entry name" value="BTB DOMAIN TRANSCRIPTION FACTOR"/>
    <property type="match status" value="1"/>
</dbReference>
<gene>
    <name evidence="2" type="ORF">THAPSDRAFT_22355</name>
</gene>
<accession>B8BZV5</accession>
<dbReference type="EMBL" id="CM000641">
    <property type="protein sequence ID" value="EED93412.1"/>
    <property type="molecule type" value="Genomic_DNA"/>
</dbReference>
<feature type="region of interest" description="Disordered" evidence="1">
    <location>
        <begin position="1035"/>
        <end position="1064"/>
    </location>
</feature>
<proteinExistence type="predicted"/>
<dbReference type="KEGG" id="tps:THAPSDRAFT_22355"/>
<feature type="region of interest" description="Disordered" evidence="1">
    <location>
        <begin position="796"/>
        <end position="871"/>
    </location>
</feature>
<feature type="region of interest" description="Disordered" evidence="1">
    <location>
        <begin position="447"/>
        <end position="523"/>
    </location>
</feature>
<dbReference type="InParanoid" id="B8BZV5"/>
<dbReference type="eggNOG" id="ENOG502RKZ3">
    <property type="taxonomic scope" value="Eukaryota"/>
</dbReference>
<name>B8BZV5_THAPS</name>
<reference evidence="2 3" key="1">
    <citation type="journal article" date="2004" name="Science">
        <title>The genome of the diatom Thalassiosira pseudonana: ecology, evolution, and metabolism.</title>
        <authorList>
            <person name="Armbrust E.V."/>
            <person name="Berges J.A."/>
            <person name="Bowler C."/>
            <person name="Green B.R."/>
            <person name="Martinez D."/>
            <person name="Putnam N.H."/>
            <person name="Zhou S."/>
            <person name="Allen A.E."/>
            <person name="Apt K.E."/>
            <person name="Bechner M."/>
            <person name="Brzezinski M.A."/>
            <person name="Chaal B.K."/>
            <person name="Chiovitti A."/>
            <person name="Davis A.K."/>
            <person name="Demarest M.S."/>
            <person name="Detter J.C."/>
            <person name="Glavina T."/>
            <person name="Goodstein D."/>
            <person name="Hadi M.Z."/>
            <person name="Hellsten U."/>
            <person name="Hildebrand M."/>
            <person name="Jenkins B.D."/>
            <person name="Jurka J."/>
            <person name="Kapitonov V.V."/>
            <person name="Kroger N."/>
            <person name="Lau W.W."/>
            <person name="Lane T.W."/>
            <person name="Larimer F.W."/>
            <person name="Lippmeier J.C."/>
            <person name="Lucas S."/>
            <person name="Medina M."/>
            <person name="Montsant A."/>
            <person name="Obornik M."/>
            <person name="Parker M.S."/>
            <person name="Palenik B."/>
            <person name="Pazour G.J."/>
            <person name="Richardson P.M."/>
            <person name="Rynearson T.A."/>
            <person name="Saito M.A."/>
            <person name="Schwartz D.C."/>
            <person name="Thamatrakoln K."/>
            <person name="Valentin K."/>
            <person name="Vardi A."/>
            <person name="Wilkerson F.P."/>
            <person name="Rokhsar D.S."/>
        </authorList>
    </citation>
    <scope>NUCLEOTIDE SEQUENCE [LARGE SCALE GENOMIC DNA]</scope>
    <source>
        <strain evidence="2 3">CCMP1335</strain>
    </source>
</reference>
<feature type="compositionally biased region" description="Acidic residues" evidence="1">
    <location>
        <begin position="461"/>
        <end position="489"/>
    </location>
</feature>
<dbReference type="PANTHER" id="PTHR23110:SF109">
    <property type="entry name" value="FI07618P-RELATED"/>
    <property type="match status" value="1"/>
</dbReference>
<feature type="region of interest" description="Disordered" evidence="1">
    <location>
        <begin position="81"/>
        <end position="138"/>
    </location>
</feature>
<reference evidence="2 3" key="2">
    <citation type="journal article" date="2008" name="Nature">
        <title>The Phaeodactylum genome reveals the evolutionary history of diatom genomes.</title>
        <authorList>
            <person name="Bowler C."/>
            <person name="Allen A.E."/>
            <person name="Badger J.H."/>
            <person name="Grimwood J."/>
            <person name="Jabbari K."/>
            <person name="Kuo A."/>
            <person name="Maheswari U."/>
            <person name="Martens C."/>
            <person name="Maumus F."/>
            <person name="Otillar R.P."/>
            <person name="Rayko E."/>
            <person name="Salamov A."/>
            <person name="Vandepoele K."/>
            <person name="Beszteri B."/>
            <person name="Gruber A."/>
            <person name="Heijde M."/>
            <person name="Katinka M."/>
            <person name="Mock T."/>
            <person name="Valentin K."/>
            <person name="Verret F."/>
            <person name="Berges J.A."/>
            <person name="Brownlee C."/>
            <person name="Cadoret J.P."/>
            <person name="Chiovitti A."/>
            <person name="Choi C.J."/>
            <person name="Coesel S."/>
            <person name="De Martino A."/>
            <person name="Detter J.C."/>
            <person name="Durkin C."/>
            <person name="Falciatore A."/>
            <person name="Fournet J."/>
            <person name="Haruta M."/>
            <person name="Huysman M.J."/>
            <person name="Jenkins B.D."/>
            <person name="Jiroutova K."/>
            <person name="Jorgensen R.E."/>
            <person name="Joubert Y."/>
            <person name="Kaplan A."/>
            <person name="Kroger N."/>
            <person name="Kroth P.G."/>
            <person name="La Roche J."/>
            <person name="Lindquist E."/>
            <person name="Lommer M."/>
            <person name="Martin-Jezequel V."/>
            <person name="Lopez P.J."/>
            <person name="Lucas S."/>
            <person name="Mangogna M."/>
            <person name="McGinnis K."/>
            <person name="Medlin L.K."/>
            <person name="Montsant A."/>
            <person name="Oudot-Le Secq M.P."/>
            <person name="Napoli C."/>
            <person name="Obornik M."/>
            <person name="Parker M.S."/>
            <person name="Petit J.L."/>
            <person name="Porcel B.M."/>
            <person name="Poulsen N."/>
            <person name="Robison M."/>
            <person name="Rychlewski L."/>
            <person name="Rynearson T.A."/>
            <person name="Schmutz J."/>
            <person name="Shapiro H."/>
            <person name="Siaut M."/>
            <person name="Stanley M."/>
            <person name="Sussman M.R."/>
            <person name="Taylor A.R."/>
            <person name="Vardi A."/>
            <person name="von Dassow P."/>
            <person name="Vyverman W."/>
            <person name="Willis A."/>
            <person name="Wyrwicz L.S."/>
            <person name="Rokhsar D.S."/>
            <person name="Weissenbach J."/>
            <person name="Armbrust E.V."/>
            <person name="Green B.R."/>
            <person name="Van de Peer Y."/>
            <person name="Grigoriev I.V."/>
        </authorList>
    </citation>
    <scope>NUCLEOTIDE SEQUENCE [LARGE SCALE GENOMIC DNA]</scope>
    <source>
        <strain evidence="2 3">CCMP1335</strain>
    </source>
</reference>
<feature type="compositionally biased region" description="Polar residues" evidence="1">
    <location>
        <begin position="817"/>
        <end position="826"/>
    </location>
</feature>
<dbReference type="HOGENOM" id="CLU_250441_0_0_1"/>
<dbReference type="Proteomes" id="UP000001449">
    <property type="component" value="Chromosome 4"/>
</dbReference>
<keyword evidence="3" id="KW-1185">Reference proteome</keyword>
<dbReference type="PaxDb" id="35128-Thaps22355"/>
<evidence type="ECO:0000313" key="2">
    <source>
        <dbReference type="EMBL" id="EED93412.1"/>
    </source>
</evidence>
<organism evidence="2 3">
    <name type="scientific">Thalassiosira pseudonana</name>
    <name type="common">Marine diatom</name>
    <name type="synonym">Cyclotella nana</name>
    <dbReference type="NCBI Taxonomy" id="35128"/>
    <lineage>
        <taxon>Eukaryota</taxon>
        <taxon>Sar</taxon>
        <taxon>Stramenopiles</taxon>
        <taxon>Ochrophyta</taxon>
        <taxon>Bacillariophyta</taxon>
        <taxon>Coscinodiscophyceae</taxon>
        <taxon>Thalassiosirophycidae</taxon>
        <taxon>Thalassiosirales</taxon>
        <taxon>Thalassiosiraceae</taxon>
        <taxon>Thalassiosira</taxon>
    </lineage>
</organism>
<feature type="compositionally biased region" description="Acidic residues" evidence="1">
    <location>
        <begin position="858"/>
        <end position="869"/>
    </location>
</feature>
<feature type="compositionally biased region" description="Low complexity" evidence="1">
    <location>
        <begin position="1"/>
        <end position="31"/>
    </location>
</feature>
<feature type="compositionally biased region" description="Acidic residues" evidence="1">
    <location>
        <begin position="496"/>
        <end position="509"/>
    </location>
</feature>
<feature type="compositionally biased region" description="Polar residues" evidence="1">
    <location>
        <begin position="93"/>
        <end position="102"/>
    </location>
</feature>
<evidence type="ECO:0000256" key="1">
    <source>
        <dbReference type="SAM" id="MobiDB-lite"/>
    </source>
</evidence>
<dbReference type="InterPro" id="IPR051095">
    <property type="entry name" value="Dros_DevTransReg"/>
</dbReference>
<dbReference type="RefSeq" id="XP_002289875.1">
    <property type="nucleotide sequence ID" value="XM_002289839.1"/>
</dbReference>
<feature type="region of interest" description="Disordered" evidence="1">
    <location>
        <begin position="175"/>
        <end position="227"/>
    </location>
</feature>
<feature type="compositionally biased region" description="Polar residues" evidence="1">
    <location>
        <begin position="113"/>
        <end position="128"/>
    </location>
</feature>